<evidence type="ECO:0000313" key="2">
    <source>
        <dbReference type="EMBL" id="SKL85176.1"/>
    </source>
</evidence>
<dbReference type="EMBL" id="FVGW01000002">
    <property type="protein sequence ID" value="SKL85176.1"/>
    <property type="molecule type" value="Genomic_DNA"/>
</dbReference>
<dbReference type="AlphaFoldDB" id="A0A1U0VTX5"/>
<dbReference type="RefSeq" id="WP_269087443.1">
    <property type="nucleotide sequence ID" value="NZ_FVMM01000001.1"/>
</dbReference>
<accession>A0A1U0VTX5</accession>
<reference evidence="2 3" key="1">
    <citation type="submission" date="2016-11" db="EMBL/GenBank/DDBJ databases">
        <authorList>
            <consortium name="Pathogen Informatics"/>
        </authorList>
    </citation>
    <scope>NUCLEOTIDE SEQUENCE [LARGE SCALE GENOMIC DNA]</scope>
    <source>
        <strain evidence="2 3">911</strain>
    </source>
</reference>
<evidence type="ECO:0000256" key="1">
    <source>
        <dbReference type="SAM" id="Phobius"/>
    </source>
</evidence>
<organism evidence="2 3">
    <name type="scientific">Mycobacteroides abscessus subsp. massiliense</name>
    <dbReference type="NCBI Taxonomy" id="1962118"/>
    <lineage>
        <taxon>Bacteria</taxon>
        <taxon>Bacillati</taxon>
        <taxon>Actinomycetota</taxon>
        <taxon>Actinomycetes</taxon>
        <taxon>Mycobacteriales</taxon>
        <taxon>Mycobacteriaceae</taxon>
        <taxon>Mycobacteroides</taxon>
        <taxon>Mycobacteroides abscessus</taxon>
    </lineage>
</organism>
<protein>
    <submittedName>
        <fullName evidence="2">Uncharacterized protein</fullName>
    </submittedName>
</protein>
<dbReference type="Proteomes" id="UP000190074">
    <property type="component" value="Unassembled WGS sequence"/>
</dbReference>
<keyword evidence="1" id="KW-0812">Transmembrane</keyword>
<sequence length="44" mass="4503">MIGNSKSSKALVVVAGVACGALLGVALGVALFVYESKRDMEANY</sequence>
<proteinExistence type="predicted"/>
<name>A0A1U0VTX5_9MYCO</name>
<feature type="transmembrane region" description="Helical" evidence="1">
    <location>
        <begin position="12"/>
        <end position="34"/>
    </location>
</feature>
<keyword evidence="1" id="KW-1133">Transmembrane helix</keyword>
<keyword evidence="1" id="KW-0472">Membrane</keyword>
<evidence type="ECO:0000313" key="3">
    <source>
        <dbReference type="Proteomes" id="UP000190074"/>
    </source>
</evidence>
<gene>
    <name evidence="2" type="ORF">SAMEA2259716_01850</name>
</gene>